<feature type="region of interest" description="Disordered" evidence="1">
    <location>
        <begin position="78"/>
        <end position="132"/>
    </location>
</feature>
<organism evidence="2">
    <name type="scientific">Eutreptiella gymnastica</name>
    <dbReference type="NCBI Taxonomy" id="73025"/>
    <lineage>
        <taxon>Eukaryota</taxon>
        <taxon>Discoba</taxon>
        <taxon>Euglenozoa</taxon>
        <taxon>Euglenida</taxon>
        <taxon>Spirocuta</taxon>
        <taxon>Euglenophyceae</taxon>
        <taxon>Eutreptiales</taxon>
        <taxon>Eutreptiaceae</taxon>
        <taxon>Eutreptiella</taxon>
    </lineage>
</organism>
<reference evidence="2" key="1">
    <citation type="submission" date="2021-01" db="EMBL/GenBank/DDBJ databases">
        <authorList>
            <person name="Corre E."/>
            <person name="Pelletier E."/>
            <person name="Niang G."/>
            <person name="Scheremetjew M."/>
            <person name="Finn R."/>
            <person name="Kale V."/>
            <person name="Holt S."/>
            <person name="Cochrane G."/>
            <person name="Meng A."/>
            <person name="Brown T."/>
            <person name="Cohen L."/>
        </authorList>
    </citation>
    <scope>NUCLEOTIDE SEQUENCE</scope>
    <source>
        <strain evidence="2">NIES-381</strain>
    </source>
</reference>
<dbReference type="AlphaFoldDB" id="A0A7S1N317"/>
<evidence type="ECO:0000313" key="2">
    <source>
        <dbReference type="EMBL" id="CAD8993934.1"/>
    </source>
</evidence>
<feature type="region of interest" description="Disordered" evidence="1">
    <location>
        <begin position="1"/>
        <end position="45"/>
    </location>
</feature>
<name>A0A7S1N317_9EUGL</name>
<protein>
    <submittedName>
        <fullName evidence="2">Uncharacterized protein</fullName>
    </submittedName>
</protein>
<dbReference type="EMBL" id="HBGA01012979">
    <property type="protein sequence ID" value="CAD8993934.1"/>
    <property type="molecule type" value="Transcribed_RNA"/>
</dbReference>
<sequence length="132" mass="14074">MTSRSPVQSWVTSQSGYDSRGRHGRSTTTTTITWTCPSSSPSDAVGDLTQRSRLEGGLCVYWGGTGQRGSYTRTLKERDEADRHKAPTAAGMDGLLAGGDGRRARQDITKQLSPRSCPRMGIEGLAKAGPTG</sequence>
<feature type="compositionally biased region" description="Polar residues" evidence="1">
    <location>
        <begin position="1"/>
        <end position="17"/>
    </location>
</feature>
<gene>
    <name evidence="2" type="ORF">EGYM00392_LOCUS4984</name>
</gene>
<evidence type="ECO:0000256" key="1">
    <source>
        <dbReference type="SAM" id="MobiDB-lite"/>
    </source>
</evidence>
<proteinExistence type="predicted"/>
<feature type="compositionally biased region" description="Low complexity" evidence="1">
    <location>
        <begin position="26"/>
        <end position="42"/>
    </location>
</feature>
<accession>A0A7S1N317</accession>